<dbReference type="PANTHER" id="PTHR48098:SF6">
    <property type="entry name" value="FERRI-BACILLIBACTIN ESTERASE BESA"/>
    <property type="match status" value="1"/>
</dbReference>
<dbReference type="EMBL" id="BAAADD010000007">
    <property type="protein sequence ID" value="GAA0577538.1"/>
    <property type="molecule type" value="Genomic_DNA"/>
</dbReference>
<proteinExistence type="predicted"/>
<dbReference type="Gene3D" id="3.40.50.1820">
    <property type="entry name" value="alpha/beta hydrolase"/>
    <property type="match status" value="1"/>
</dbReference>
<organism evidence="2 3">
    <name type="scientific">Rhizomicrobium electricum</name>
    <dbReference type="NCBI Taxonomy" id="480070"/>
    <lineage>
        <taxon>Bacteria</taxon>
        <taxon>Pseudomonadati</taxon>
        <taxon>Pseudomonadota</taxon>
        <taxon>Alphaproteobacteria</taxon>
        <taxon>Micropepsales</taxon>
        <taxon>Micropepsaceae</taxon>
        <taxon>Rhizomicrobium</taxon>
    </lineage>
</organism>
<dbReference type="InterPro" id="IPR000801">
    <property type="entry name" value="Esterase-like"/>
</dbReference>
<dbReference type="Pfam" id="PF00756">
    <property type="entry name" value="Esterase"/>
    <property type="match status" value="1"/>
</dbReference>
<name>A0ABP3Q1M1_9PROT</name>
<keyword evidence="1" id="KW-0732">Signal</keyword>
<dbReference type="InterPro" id="IPR029058">
    <property type="entry name" value="AB_hydrolase_fold"/>
</dbReference>
<dbReference type="InterPro" id="IPR050583">
    <property type="entry name" value="Mycobacterial_A85_antigen"/>
</dbReference>
<evidence type="ECO:0000313" key="3">
    <source>
        <dbReference type="Proteomes" id="UP001499951"/>
    </source>
</evidence>
<feature type="chain" id="PRO_5046104329" evidence="1">
    <location>
        <begin position="24"/>
        <end position="294"/>
    </location>
</feature>
<feature type="signal peptide" evidence="1">
    <location>
        <begin position="1"/>
        <end position="23"/>
    </location>
</feature>
<dbReference type="SUPFAM" id="SSF53474">
    <property type="entry name" value="alpha/beta-Hydrolases"/>
    <property type="match status" value="1"/>
</dbReference>
<gene>
    <name evidence="2" type="ORF">GCM10008942_28030</name>
</gene>
<reference evidence="3" key="1">
    <citation type="journal article" date="2019" name="Int. J. Syst. Evol. Microbiol.">
        <title>The Global Catalogue of Microorganisms (GCM) 10K type strain sequencing project: providing services to taxonomists for standard genome sequencing and annotation.</title>
        <authorList>
            <consortium name="The Broad Institute Genomics Platform"/>
            <consortium name="The Broad Institute Genome Sequencing Center for Infectious Disease"/>
            <person name="Wu L."/>
            <person name="Ma J."/>
        </authorList>
    </citation>
    <scope>NUCLEOTIDE SEQUENCE [LARGE SCALE GENOMIC DNA]</scope>
    <source>
        <strain evidence="3">JCM 15089</strain>
    </source>
</reference>
<keyword evidence="2" id="KW-0378">Hydrolase</keyword>
<dbReference type="Proteomes" id="UP001499951">
    <property type="component" value="Unassembled WGS sequence"/>
</dbReference>
<dbReference type="GO" id="GO:0016787">
    <property type="term" value="F:hydrolase activity"/>
    <property type="evidence" value="ECO:0007669"/>
    <property type="project" value="UniProtKB-KW"/>
</dbReference>
<evidence type="ECO:0000256" key="1">
    <source>
        <dbReference type="SAM" id="SignalP"/>
    </source>
</evidence>
<sequence length="294" mass="32487">MWRWLAYLLMIAAAEAAPGTLLAPEMMSAEGAGPMVVTVWLPPGYQTSTERYPVLYMQDGQNLFDGAERATSWNRHVWGADTVAAELIAAGKIPPVIIVGIDHKGPERARQYYPQAAFGRLDPAVQRQVMTAPPYSDAYLRFLVNELKPIVDARFRTRGDRASTFVMGSSMGGLISLYAFAEHPEIFGGAGCLSTHWLMAAPGPAAPTEQLFSAYENYLRDKNLKPGRLWFDHGTIGLDAHYDPYQARIDALLVGKGWKLGVDYVSKTYPGADHNEDAWRERLGESLIFLLGGH</sequence>
<protein>
    <submittedName>
        <fullName evidence="2">Alpha/beta hydrolase-fold protein</fullName>
    </submittedName>
</protein>
<evidence type="ECO:0000313" key="2">
    <source>
        <dbReference type="EMBL" id="GAA0577538.1"/>
    </source>
</evidence>
<accession>A0ABP3Q1M1</accession>
<comment type="caution">
    <text evidence="2">The sequence shown here is derived from an EMBL/GenBank/DDBJ whole genome shotgun (WGS) entry which is preliminary data.</text>
</comment>
<keyword evidence="3" id="KW-1185">Reference proteome</keyword>
<dbReference type="PANTHER" id="PTHR48098">
    <property type="entry name" value="ENTEROCHELIN ESTERASE-RELATED"/>
    <property type="match status" value="1"/>
</dbReference>